<keyword evidence="7 10" id="KW-0472">Membrane</keyword>
<keyword evidence="8 10" id="KW-0131">Cell cycle</keyword>
<dbReference type="EC" id="2.4.1.227" evidence="10"/>
<evidence type="ECO:0000313" key="14">
    <source>
        <dbReference type="Proteomes" id="UP000000954"/>
    </source>
</evidence>
<keyword evidence="9 10" id="KW-0961">Cell wall biogenesis/degradation</keyword>
<dbReference type="GO" id="GO:0005975">
    <property type="term" value="P:carbohydrate metabolic process"/>
    <property type="evidence" value="ECO:0007669"/>
    <property type="project" value="InterPro"/>
</dbReference>
<dbReference type="KEGG" id="ccu:Ccur_09490"/>
<dbReference type="Pfam" id="PF03033">
    <property type="entry name" value="Glyco_transf_28"/>
    <property type="match status" value="1"/>
</dbReference>
<dbReference type="HAMAP" id="MF_00033">
    <property type="entry name" value="MurG"/>
    <property type="match status" value="1"/>
</dbReference>
<evidence type="ECO:0000256" key="5">
    <source>
        <dbReference type="ARBA" id="ARBA00022960"/>
    </source>
</evidence>
<name>C7MP05_CRYCD</name>
<feature type="binding site" evidence="10">
    <location>
        <begin position="10"/>
        <end position="12"/>
    </location>
    <ligand>
        <name>UDP-N-acetyl-alpha-D-glucosamine</name>
        <dbReference type="ChEBI" id="CHEBI:57705"/>
    </ligand>
</feature>
<feature type="domain" description="Glycosyl transferase family 28 C-terminal" evidence="12">
    <location>
        <begin position="187"/>
        <end position="354"/>
    </location>
</feature>
<comment type="subcellular location">
    <subcellularLocation>
        <location evidence="10">Cell membrane</location>
        <topology evidence="10">Peripheral membrane protein</topology>
        <orientation evidence="10">Cytoplasmic side</orientation>
    </subcellularLocation>
</comment>
<sequence length="366" mass="38719">MNIVVSGGGTAGHINPALALAEELIARGHTVRFAGTPDGIEARLAPQAGLEFVPFEAAGFNRNHPQTIFHALRLIARSTKKAQQWFADIKPDAVVCFGGYVCIPVGRAAAKGSIPLVVHEQNSVMGLANKYLAKSAAQVALTYAAAASALPDTCKPVITGNPVRRSICETTRAEGRSYTNIPNDAVMLTVFGGSLGARHINTAVVACKQALLVQDNVYVYHITGPKEKDTVEEALALTADERARWRVVGYEDRMGAVLAASDCVLSRAGATSLAEISALRLPALLVPFPYATADHQTQNARAFVEAGAAFTIDDASVETPAFSKLLIELVSSQETRRSMSHAAAQFETRDAAAKLADVVIDAASAR</sequence>
<evidence type="ECO:0000256" key="7">
    <source>
        <dbReference type="ARBA" id="ARBA00023136"/>
    </source>
</evidence>
<dbReference type="PANTHER" id="PTHR21015">
    <property type="entry name" value="UDP-N-ACETYLGLUCOSAMINE--N-ACETYLMURAMYL-(PENTAPEPTIDE) PYROPHOSPHORYL-UNDECAPRENOL N-ACETYLGLUCOSAMINE TRANSFERASE 1"/>
    <property type="match status" value="1"/>
</dbReference>
<feature type="binding site" evidence="10">
    <location>
        <position position="122"/>
    </location>
    <ligand>
        <name>UDP-N-acetyl-alpha-D-glucosamine</name>
        <dbReference type="ChEBI" id="CHEBI:57705"/>
    </ligand>
</feature>
<evidence type="ECO:0000259" key="11">
    <source>
        <dbReference type="Pfam" id="PF03033"/>
    </source>
</evidence>
<dbReference type="GO" id="GO:0050511">
    <property type="term" value="F:undecaprenyldiphospho-muramoylpentapeptide beta-N-acetylglucosaminyltransferase activity"/>
    <property type="evidence" value="ECO:0007669"/>
    <property type="project" value="UniProtKB-UniRule"/>
</dbReference>
<dbReference type="OrthoDB" id="9808936at2"/>
<dbReference type="GO" id="GO:0005886">
    <property type="term" value="C:plasma membrane"/>
    <property type="evidence" value="ECO:0007669"/>
    <property type="project" value="UniProtKB-SubCell"/>
</dbReference>
<dbReference type="HOGENOM" id="CLU_037404_0_1_11"/>
<keyword evidence="3 10" id="KW-0328">Glycosyltransferase</keyword>
<dbReference type="eggNOG" id="COG0707">
    <property type="taxonomic scope" value="Bacteria"/>
</dbReference>
<proteinExistence type="inferred from homology"/>
<evidence type="ECO:0000259" key="12">
    <source>
        <dbReference type="Pfam" id="PF04101"/>
    </source>
</evidence>
<keyword evidence="5 10" id="KW-0133">Cell shape</keyword>
<keyword evidence="14" id="KW-1185">Reference proteome</keyword>
<feature type="binding site" evidence="10">
    <location>
        <position position="194"/>
    </location>
    <ligand>
        <name>UDP-N-acetyl-alpha-D-glucosamine</name>
        <dbReference type="ChEBI" id="CHEBI:57705"/>
    </ligand>
</feature>
<dbReference type="UniPathway" id="UPA00219"/>
<feature type="binding site" evidence="10">
    <location>
        <position position="164"/>
    </location>
    <ligand>
        <name>UDP-N-acetyl-alpha-D-glucosamine</name>
        <dbReference type="ChEBI" id="CHEBI:57705"/>
    </ligand>
</feature>
<dbReference type="AlphaFoldDB" id="C7MP05"/>
<comment type="caution">
    <text evidence="10">Lacks conserved residue(s) required for the propagation of feature annotation.</text>
</comment>
<evidence type="ECO:0000256" key="10">
    <source>
        <dbReference type="HAMAP-Rule" id="MF_00033"/>
    </source>
</evidence>
<keyword evidence="4 10" id="KW-0808">Transferase</keyword>
<dbReference type="STRING" id="469378.Ccur_09490"/>
<keyword evidence="2 10" id="KW-0132">Cell division</keyword>
<feature type="binding site" evidence="10">
    <location>
        <position position="296"/>
    </location>
    <ligand>
        <name>UDP-N-acetyl-alpha-D-glucosamine</name>
        <dbReference type="ChEBI" id="CHEBI:57705"/>
    </ligand>
</feature>
<dbReference type="GO" id="GO:0071555">
    <property type="term" value="P:cell wall organization"/>
    <property type="evidence" value="ECO:0007669"/>
    <property type="project" value="UniProtKB-KW"/>
</dbReference>
<comment type="pathway">
    <text evidence="10">Cell wall biogenesis; peptidoglycan biosynthesis.</text>
</comment>
<evidence type="ECO:0000256" key="3">
    <source>
        <dbReference type="ARBA" id="ARBA00022676"/>
    </source>
</evidence>
<evidence type="ECO:0000256" key="6">
    <source>
        <dbReference type="ARBA" id="ARBA00022984"/>
    </source>
</evidence>
<evidence type="ECO:0000256" key="8">
    <source>
        <dbReference type="ARBA" id="ARBA00023306"/>
    </source>
</evidence>
<feature type="domain" description="Glycosyltransferase family 28 N-terminal" evidence="11">
    <location>
        <begin position="3"/>
        <end position="140"/>
    </location>
</feature>
<gene>
    <name evidence="10" type="primary">murG</name>
    <name evidence="13" type="ordered locus">Ccur_09490</name>
</gene>
<comment type="catalytic activity">
    <reaction evidence="10">
        <text>di-trans,octa-cis-undecaprenyl diphospho-N-acetyl-alpha-D-muramoyl-L-alanyl-D-glutamyl-meso-2,6-diaminopimeloyl-D-alanyl-D-alanine + UDP-N-acetyl-alpha-D-glucosamine = di-trans,octa-cis-undecaprenyl diphospho-[N-acetyl-alpha-D-glucosaminyl-(1-&gt;4)]-N-acetyl-alpha-D-muramoyl-L-alanyl-D-glutamyl-meso-2,6-diaminopimeloyl-D-alanyl-D-alanine + UDP + H(+)</text>
        <dbReference type="Rhea" id="RHEA:31227"/>
        <dbReference type="ChEBI" id="CHEBI:15378"/>
        <dbReference type="ChEBI" id="CHEBI:57705"/>
        <dbReference type="ChEBI" id="CHEBI:58223"/>
        <dbReference type="ChEBI" id="CHEBI:61387"/>
        <dbReference type="ChEBI" id="CHEBI:61388"/>
        <dbReference type="EC" id="2.4.1.227"/>
    </reaction>
</comment>
<dbReference type="GO" id="GO:0008360">
    <property type="term" value="P:regulation of cell shape"/>
    <property type="evidence" value="ECO:0007669"/>
    <property type="project" value="UniProtKB-KW"/>
</dbReference>
<comment type="function">
    <text evidence="10">Cell wall formation. Catalyzes the transfer of a GlcNAc subunit on undecaprenyl-pyrophosphoryl-MurNAc-pentapeptide (lipid intermediate I) to form undecaprenyl-pyrophosphoryl-MurNAc-(pentapeptide)GlcNAc (lipid intermediate II).</text>
</comment>
<accession>C7MP05</accession>
<dbReference type="Gene3D" id="3.40.50.2000">
    <property type="entry name" value="Glycogen Phosphorylase B"/>
    <property type="match status" value="2"/>
</dbReference>
<evidence type="ECO:0000256" key="9">
    <source>
        <dbReference type="ARBA" id="ARBA00023316"/>
    </source>
</evidence>
<dbReference type="EMBL" id="CP001682">
    <property type="protein sequence ID" value="ACU94645.1"/>
    <property type="molecule type" value="Genomic_DNA"/>
</dbReference>
<reference evidence="13 14" key="1">
    <citation type="journal article" date="2009" name="Stand. Genomic Sci.">
        <title>Complete genome sequence of Cryptobacterium curtum type strain (12-3).</title>
        <authorList>
            <person name="Mavrommatis K."/>
            <person name="Pukall R."/>
            <person name="Rohde C."/>
            <person name="Chen F."/>
            <person name="Sims D."/>
            <person name="Brettin T."/>
            <person name="Kuske C."/>
            <person name="Detter J.C."/>
            <person name="Han C."/>
            <person name="Lapidus A."/>
            <person name="Copeland A."/>
            <person name="Glavina Del Rio T."/>
            <person name="Nolan M."/>
            <person name="Lucas S."/>
            <person name="Tice H."/>
            <person name="Cheng J.F."/>
            <person name="Bruce D."/>
            <person name="Goodwin L."/>
            <person name="Pitluck S."/>
            <person name="Ovchinnikova G."/>
            <person name="Pati A."/>
            <person name="Ivanova N."/>
            <person name="Chen A."/>
            <person name="Palaniappan K."/>
            <person name="Chain P."/>
            <person name="D'haeseleer P."/>
            <person name="Goker M."/>
            <person name="Bristow J."/>
            <person name="Eisen J.A."/>
            <person name="Markowitz V."/>
            <person name="Hugenholtz P."/>
            <person name="Rohde M."/>
            <person name="Klenk H.P."/>
            <person name="Kyrpides N.C."/>
        </authorList>
    </citation>
    <scope>NUCLEOTIDE SEQUENCE [LARGE SCALE GENOMIC DNA]</scope>
    <source>
        <strain evidence="14">ATCC 700683 / DSM 15641 / 12-3</strain>
    </source>
</reference>
<dbReference type="PANTHER" id="PTHR21015:SF22">
    <property type="entry name" value="GLYCOSYLTRANSFERASE"/>
    <property type="match status" value="1"/>
</dbReference>
<keyword evidence="1 10" id="KW-1003">Cell membrane</keyword>
<dbReference type="NCBIfam" id="TIGR01133">
    <property type="entry name" value="murG"/>
    <property type="match status" value="1"/>
</dbReference>
<dbReference type="InterPro" id="IPR007235">
    <property type="entry name" value="Glyco_trans_28_C"/>
</dbReference>
<dbReference type="CAZy" id="GT28">
    <property type="family name" value="Glycosyltransferase Family 28"/>
</dbReference>
<evidence type="ECO:0000256" key="4">
    <source>
        <dbReference type="ARBA" id="ARBA00022679"/>
    </source>
</evidence>
<dbReference type="InterPro" id="IPR004276">
    <property type="entry name" value="GlycoTrans_28_N"/>
</dbReference>
<dbReference type="RefSeq" id="WP_012803331.1">
    <property type="nucleotide sequence ID" value="NC_013170.1"/>
</dbReference>
<dbReference type="Proteomes" id="UP000000954">
    <property type="component" value="Chromosome"/>
</dbReference>
<organism evidence="13 14">
    <name type="scientific">Cryptobacterium curtum (strain ATCC 700683 / DSM 15641 / CCUG 43107 / 12-3)</name>
    <dbReference type="NCBI Taxonomy" id="469378"/>
    <lineage>
        <taxon>Bacteria</taxon>
        <taxon>Bacillati</taxon>
        <taxon>Actinomycetota</taxon>
        <taxon>Coriobacteriia</taxon>
        <taxon>Eggerthellales</taxon>
        <taxon>Eggerthellaceae</taxon>
        <taxon>Cryptobacterium</taxon>
    </lineage>
</organism>
<evidence type="ECO:0000313" key="13">
    <source>
        <dbReference type="EMBL" id="ACU94645.1"/>
    </source>
</evidence>
<dbReference type="SUPFAM" id="SSF53756">
    <property type="entry name" value="UDP-Glycosyltransferase/glycogen phosphorylase"/>
    <property type="match status" value="1"/>
</dbReference>
<evidence type="ECO:0000256" key="2">
    <source>
        <dbReference type="ARBA" id="ARBA00022618"/>
    </source>
</evidence>
<comment type="similarity">
    <text evidence="10">Belongs to the glycosyltransferase 28 family. MurG subfamily.</text>
</comment>
<dbReference type="CDD" id="cd03785">
    <property type="entry name" value="GT28_MurG"/>
    <property type="match status" value="1"/>
</dbReference>
<dbReference type="InterPro" id="IPR006009">
    <property type="entry name" value="GlcNAc_MurG"/>
</dbReference>
<dbReference type="GO" id="GO:0051991">
    <property type="term" value="F:UDP-N-acetyl-D-glucosamine:N-acetylmuramoyl-L-alanyl-D-glutamyl-meso-2,6-diaminopimelyl-D-alanyl-D-alanine-diphosphoundecaprenol 4-beta-N-acetylglucosaminlytransferase activity"/>
    <property type="evidence" value="ECO:0007669"/>
    <property type="project" value="RHEA"/>
</dbReference>
<dbReference type="GO" id="GO:0009252">
    <property type="term" value="P:peptidoglycan biosynthetic process"/>
    <property type="evidence" value="ECO:0007669"/>
    <property type="project" value="UniProtKB-UniRule"/>
</dbReference>
<keyword evidence="6 10" id="KW-0573">Peptidoglycan synthesis</keyword>
<evidence type="ECO:0000256" key="1">
    <source>
        <dbReference type="ARBA" id="ARBA00022475"/>
    </source>
</evidence>
<dbReference type="GO" id="GO:0051301">
    <property type="term" value="P:cell division"/>
    <property type="evidence" value="ECO:0007669"/>
    <property type="project" value="UniProtKB-KW"/>
</dbReference>
<dbReference type="Pfam" id="PF04101">
    <property type="entry name" value="Glyco_tran_28_C"/>
    <property type="match status" value="1"/>
</dbReference>
<protein>
    <recommendedName>
        <fullName evidence="10">UDP-N-acetylglucosamine--N-acetylmuramyl-(pentapeptide) pyrophosphoryl-undecaprenol N-acetylglucosamine transferase</fullName>
        <ecNumber evidence="10">2.4.1.227</ecNumber>
    </recommendedName>
    <alternativeName>
        <fullName evidence="10">Undecaprenyl-PP-MurNAc-pentapeptide-UDPGlcNAc GlcNAc transferase</fullName>
    </alternativeName>
</protein>